<evidence type="ECO:0000313" key="13">
    <source>
        <dbReference type="Proteomes" id="UP000243077"/>
    </source>
</evidence>
<evidence type="ECO:0000259" key="10">
    <source>
        <dbReference type="PROSITE" id="PS51085"/>
    </source>
</evidence>
<dbReference type="SUPFAM" id="SSF52343">
    <property type="entry name" value="Ferredoxin reductase-like, C-terminal NADP-linked domain"/>
    <property type="match status" value="1"/>
</dbReference>
<dbReference type="PROSITE" id="PS00197">
    <property type="entry name" value="2FE2S_FER_1"/>
    <property type="match status" value="1"/>
</dbReference>
<dbReference type="Gene3D" id="3.10.20.30">
    <property type="match status" value="1"/>
</dbReference>
<keyword evidence="7" id="KW-0411">Iron-sulfur</keyword>
<dbReference type="InterPro" id="IPR036010">
    <property type="entry name" value="2Fe-2S_ferredoxin-like_sf"/>
</dbReference>
<feature type="domain" description="FAD-binding FR-type" evidence="11">
    <location>
        <begin position="210"/>
        <end position="312"/>
    </location>
</feature>
<dbReference type="InterPro" id="IPR006058">
    <property type="entry name" value="2Fe2S_fd_BS"/>
</dbReference>
<keyword evidence="9" id="KW-0472">Membrane</keyword>
<dbReference type="EMBL" id="CP026923">
    <property type="protein sequence ID" value="AVG23425.1"/>
    <property type="molecule type" value="Genomic_DNA"/>
</dbReference>
<dbReference type="OrthoDB" id="502624at2"/>
<sequence>MLDFSEPAVWWYVTRSSAIVGWILLTLSVLWGILLKTRILRGADNPEWLKVVHRFISGLAMLMVLTHMVSLYLDSYIEFTVADLLIPFSSEFEPWGVALGIIGMWAMVLVWVTSMAMQWIPQPVWKAIHYLSYLSVFAVALHSGMVGTDVGTPWYTALSIVLITAATLAGLIRIILTRRSSGSAGKTTQKADAPNAVPAVSNTPGVSASTDRITARVVTRRPLTKDIAEITLTPVSDAVELEWEAGAHITLHLGNGLERQYSLTGDPADAHSLTIAVLNTRGPGGGSQWIHDNVRVGMELEIDPPIQAFALKPAHRYQFVASGIGITPIRAMLASLPASRQWELLYLGRERNQMAYGEELEAQYPSKVTLWVSGEQGGRAAIGELLDPSAQIYACGSEGLLETLEQEVDSSRLHLERFVPVDRSAEHTAHGLRVEWEPTGQHIDVGADQTILEGLESAGIPVSASCRRGVCGSCELSVLSGTPTHLDSVMADEDKDELGIMYPCVSRAVGDQLTVSPS</sequence>
<dbReference type="PANTHER" id="PTHR47354">
    <property type="entry name" value="NADH OXIDOREDUCTASE HCR"/>
    <property type="match status" value="1"/>
</dbReference>
<evidence type="ECO:0000256" key="7">
    <source>
        <dbReference type="ARBA" id="ARBA00023014"/>
    </source>
</evidence>
<dbReference type="Proteomes" id="UP000243077">
    <property type="component" value="Chromosome"/>
</dbReference>
<name>A0A2L2BP40_9MICO</name>
<dbReference type="GO" id="GO:0046872">
    <property type="term" value="F:metal ion binding"/>
    <property type="evidence" value="ECO:0007669"/>
    <property type="project" value="UniProtKB-KW"/>
</dbReference>
<dbReference type="SUPFAM" id="SSF63380">
    <property type="entry name" value="Riboflavin synthase domain-like"/>
    <property type="match status" value="1"/>
</dbReference>
<keyword evidence="4" id="KW-0479">Metal-binding</keyword>
<dbReference type="KEGG" id="psai:C3B54_11430"/>
<dbReference type="InterPro" id="IPR017938">
    <property type="entry name" value="Riboflavin_synthase-like_b-brl"/>
</dbReference>
<evidence type="ECO:0000256" key="1">
    <source>
        <dbReference type="ARBA" id="ARBA00001974"/>
    </source>
</evidence>
<dbReference type="PROSITE" id="PS51085">
    <property type="entry name" value="2FE2S_FER_2"/>
    <property type="match status" value="1"/>
</dbReference>
<dbReference type="Gene3D" id="2.40.30.10">
    <property type="entry name" value="Translation factors"/>
    <property type="match status" value="1"/>
</dbReference>
<feature type="region of interest" description="Disordered" evidence="8">
    <location>
        <begin position="184"/>
        <end position="207"/>
    </location>
</feature>
<keyword evidence="6" id="KW-0408">Iron</keyword>
<dbReference type="Gene3D" id="3.40.50.80">
    <property type="entry name" value="Nucleotide-binding domain of ferredoxin-NADP reductase (FNR) module"/>
    <property type="match status" value="1"/>
</dbReference>
<dbReference type="CDD" id="cd00207">
    <property type="entry name" value="fer2"/>
    <property type="match status" value="1"/>
</dbReference>
<evidence type="ECO:0000313" key="12">
    <source>
        <dbReference type="EMBL" id="AVG23425.1"/>
    </source>
</evidence>
<evidence type="ECO:0000256" key="2">
    <source>
        <dbReference type="ARBA" id="ARBA00022630"/>
    </source>
</evidence>
<keyword evidence="13" id="KW-1185">Reference proteome</keyword>
<keyword evidence="2" id="KW-0285">Flavoprotein</keyword>
<dbReference type="PROSITE" id="PS51384">
    <property type="entry name" value="FAD_FR"/>
    <property type="match status" value="1"/>
</dbReference>
<feature type="transmembrane region" description="Helical" evidence="9">
    <location>
        <begin position="95"/>
        <end position="116"/>
    </location>
</feature>
<dbReference type="GO" id="GO:0051537">
    <property type="term" value="F:2 iron, 2 sulfur cluster binding"/>
    <property type="evidence" value="ECO:0007669"/>
    <property type="project" value="UniProtKB-KW"/>
</dbReference>
<evidence type="ECO:0000256" key="6">
    <source>
        <dbReference type="ARBA" id="ARBA00023004"/>
    </source>
</evidence>
<keyword evidence="5" id="KW-0560">Oxidoreductase</keyword>
<evidence type="ECO:0000256" key="3">
    <source>
        <dbReference type="ARBA" id="ARBA00022714"/>
    </source>
</evidence>
<keyword evidence="3" id="KW-0001">2Fe-2S</keyword>
<dbReference type="AlphaFoldDB" id="A0A2L2BP40"/>
<dbReference type="RefSeq" id="WP_104913039.1">
    <property type="nucleotide sequence ID" value="NZ_CP026923.1"/>
</dbReference>
<feature type="domain" description="2Fe-2S ferredoxin-type" evidence="10">
    <location>
        <begin position="430"/>
        <end position="518"/>
    </location>
</feature>
<evidence type="ECO:0000256" key="4">
    <source>
        <dbReference type="ARBA" id="ARBA00022723"/>
    </source>
</evidence>
<dbReference type="InterPro" id="IPR050415">
    <property type="entry name" value="MRET"/>
</dbReference>
<proteinExistence type="predicted"/>
<feature type="transmembrane region" description="Helical" evidence="9">
    <location>
        <begin position="154"/>
        <end position="176"/>
    </location>
</feature>
<dbReference type="InterPro" id="IPR012675">
    <property type="entry name" value="Beta-grasp_dom_sf"/>
</dbReference>
<protein>
    <submittedName>
        <fullName evidence="12">Ferredoxin-NADP reductase</fullName>
    </submittedName>
</protein>
<dbReference type="InterPro" id="IPR039261">
    <property type="entry name" value="FNR_nucleotide-bd"/>
</dbReference>
<keyword evidence="9" id="KW-1133">Transmembrane helix</keyword>
<feature type="transmembrane region" description="Helical" evidence="9">
    <location>
        <begin position="12"/>
        <end position="34"/>
    </location>
</feature>
<dbReference type="PANTHER" id="PTHR47354:SF1">
    <property type="entry name" value="CARNITINE MONOOXYGENASE REDUCTASE SUBUNIT"/>
    <property type="match status" value="1"/>
</dbReference>
<evidence type="ECO:0000256" key="5">
    <source>
        <dbReference type="ARBA" id="ARBA00023002"/>
    </source>
</evidence>
<accession>A0A2L2BP40</accession>
<comment type="cofactor">
    <cofactor evidence="1">
        <name>FAD</name>
        <dbReference type="ChEBI" id="CHEBI:57692"/>
    </cofactor>
</comment>
<feature type="transmembrane region" description="Helical" evidence="9">
    <location>
        <begin position="55"/>
        <end position="75"/>
    </location>
</feature>
<reference evidence="12 13" key="1">
    <citation type="submission" date="2018-02" db="EMBL/GenBank/DDBJ databases">
        <title>Complete genome of the streamlined marine actinobacterium Pontimonas salivibrio CL-TW6 adapted to coastal planktonic lifestype.</title>
        <authorList>
            <person name="Cho B.C."/>
            <person name="Hardies S.C."/>
            <person name="Jang G.I."/>
            <person name="Hwang C.Y."/>
        </authorList>
    </citation>
    <scope>NUCLEOTIDE SEQUENCE [LARGE SCALE GENOMIC DNA]</scope>
    <source>
        <strain evidence="12 13">CL-TW6</strain>
    </source>
</reference>
<dbReference type="InterPro" id="IPR001041">
    <property type="entry name" value="2Fe-2S_ferredoxin-type"/>
</dbReference>
<evidence type="ECO:0000256" key="9">
    <source>
        <dbReference type="SAM" id="Phobius"/>
    </source>
</evidence>
<dbReference type="CDD" id="cd06185">
    <property type="entry name" value="PDR_like"/>
    <property type="match status" value="1"/>
</dbReference>
<dbReference type="PRINTS" id="PR00409">
    <property type="entry name" value="PHDIOXRDTASE"/>
</dbReference>
<gene>
    <name evidence="12" type="ORF">C3B54_11430</name>
</gene>
<dbReference type="GO" id="GO:0016491">
    <property type="term" value="F:oxidoreductase activity"/>
    <property type="evidence" value="ECO:0007669"/>
    <property type="project" value="UniProtKB-KW"/>
</dbReference>
<dbReference type="InterPro" id="IPR017927">
    <property type="entry name" value="FAD-bd_FR_type"/>
</dbReference>
<evidence type="ECO:0000256" key="8">
    <source>
        <dbReference type="SAM" id="MobiDB-lite"/>
    </source>
</evidence>
<keyword evidence="9" id="KW-0812">Transmembrane</keyword>
<evidence type="ECO:0000259" key="11">
    <source>
        <dbReference type="PROSITE" id="PS51384"/>
    </source>
</evidence>
<organism evidence="12 13">
    <name type="scientific">Pontimonas salivibrio</name>
    <dbReference type="NCBI Taxonomy" id="1159327"/>
    <lineage>
        <taxon>Bacteria</taxon>
        <taxon>Bacillati</taxon>
        <taxon>Actinomycetota</taxon>
        <taxon>Actinomycetes</taxon>
        <taxon>Micrococcales</taxon>
        <taxon>Microbacteriaceae</taxon>
        <taxon>Pontimonas</taxon>
    </lineage>
</organism>
<dbReference type="Pfam" id="PF00111">
    <property type="entry name" value="Fer2"/>
    <property type="match status" value="1"/>
</dbReference>
<dbReference type="SUPFAM" id="SSF54292">
    <property type="entry name" value="2Fe-2S ferredoxin-like"/>
    <property type="match status" value="1"/>
</dbReference>
<feature type="transmembrane region" description="Helical" evidence="9">
    <location>
        <begin position="128"/>
        <end position="148"/>
    </location>
</feature>